<evidence type="ECO:0000256" key="11">
    <source>
        <dbReference type="PIRNR" id="PIRNR002869"/>
    </source>
</evidence>
<sequence>MSNPDLDPPRLEPSAGSPGGGPGPVRTGLLRSTVVFSGMTLLSRIAGFVRDMLQATLFGTGGAMSAFIVAYRIPNFLRRVFAEGSMAMAFVPVLNEIRERGDKAALKDFIDHMAGALCAVVLVVCGLGVLFAPAITGLFAAGWLDEPEKFALTAHMLRITFPYLLFISMMSLAASILNSTGRFGLPAFTPVLHNLTMIAAMFWLAPRFAVPPVGLAWGVLIAGFLQLALLWPALGRLGLRPTLKLGFAHGEVRKVARLMLPTLFSSSVAQVNLLVGTAFAALLVDGSVDWLYYSDRLIEFPLGLFGVALGTVILPHLSRRHAASDATGYSQSVDWAMRMALLAGVPAGLGLLLLAEPITATVYNYGQFTAFDTRMAAISLTAMSIGIPAFMLSKVLAPAFYARQDTRTPMRAAIYTVVVNVLLTAGLTTPLWLSGTTGAHGGIALATALAGIVNAWLLWRYLLRGGLHRPGPGWGRFWLRLGIACLAMAVAVLGLRLWIGEWTSIAGVPERVGWLLVTIASGAGVYALALLAMGLRPRDLRH</sequence>
<proteinExistence type="inferred from homology"/>
<feature type="transmembrane region" description="Helical" evidence="10">
    <location>
        <begin position="191"/>
        <end position="209"/>
    </location>
</feature>
<evidence type="ECO:0000256" key="5">
    <source>
        <dbReference type="ARBA" id="ARBA00022984"/>
    </source>
</evidence>
<gene>
    <name evidence="10 13" type="primary">murJ</name>
    <name evidence="13" type="ORF">GCM10023332_14570</name>
</gene>
<feature type="transmembrane region" description="Helical" evidence="10">
    <location>
        <begin position="375"/>
        <end position="401"/>
    </location>
</feature>
<feature type="transmembrane region" description="Helical" evidence="10">
    <location>
        <begin position="215"/>
        <end position="237"/>
    </location>
</feature>
<dbReference type="PANTHER" id="PTHR47019:SF1">
    <property type="entry name" value="LIPID II FLIPPASE MURJ"/>
    <property type="match status" value="1"/>
</dbReference>
<dbReference type="InterPro" id="IPR004268">
    <property type="entry name" value="MurJ"/>
</dbReference>
<keyword evidence="2 10" id="KW-1003">Cell membrane</keyword>
<comment type="subcellular location">
    <subcellularLocation>
        <location evidence="10">Cell inner membrane</location>
        <topology evidence="10">Multi-pass membrane protein</topology>
    </subcellularLocation>
    <subcellularLocation>
        <location evidence="1">Cell membrane</location>
        <topology evidence="1">Multi-pass membrane protein</topology>
    </subcellularLocation>
</comment>
<keyword evidence="10 11" id="KW-0961">Cell wall biogenesis/degradation</keyword>
<dbReference type="Proteomes" id="UP001501323">
    <property type="component" value="Unassembled WGS sequence"/>
</dbReference>
<keyword evidence="10" id="KW-0997">Cell inner membrane</keyword>
<keyword evidence="3 10" id="KW-0812">Transmembrane</keyword>
<organism evidence="13 14">
    <name type="scientific">Luteimonas vadosa</name>
    <dbReference type="NCBI Taxonomy" id="1165507"/>
    <lineage>
        <taxon>Bacteria</taxon>
        <taxon>Pseudomonadati</taxon>
        <taxon>Pseudomonadota</taxon>
        <taxon>Gammaproteobacteria</taxon>
        <taxon>Lysobacterales</taxon>
        <taxon>Lysobacteraceae</taxon>
        <taxon>Luteimonas</taxon>
    </lineage>
</organism>
<comment type="similarity">
    <text evidence="9 10 11">Belongs to the MurJ/MviN family.</text>
</comment>
<evidence type="ECO:0000256" key="7">
    <source>
        <dbReference type="ARBA" id="ARBA00023136"/>
    </source>
</evidence>
<feature type="transmembrane region" description="Helical" evidence="10">
    <location>
        <begin position="116"/>
        <end position="141"/>
    </location>
</feature>
<evidence type="ECO:0000256" key="12">
    <source>
        <dbReference type="SAM" id="MobiDB-lite"/>
    </source>
</evidence>
<keyword evidence="14" id="KW-1185">Reference proteome</keyword>
<evidence type="ECO:0000256" key="1">
    <source>
        <dbReference type="ARBA" id="ARBA00004651"/>
    </source>
</evidence>
<dbReference type="NCBIfam" id="TIGR01695">
    <property type="entry name" value="murJ_mviN"/>
    <property type="match status" value="1"/>
</dbReference>
<feature type="transmembrane region" description="Helical" evidence="10">
    <location>
        <begin position="511"/>
        <end position="535"/>
    </location>
</feature>
<evidence type="ECO:0000256" key="6">
    <source>
        <dbReference type="ARBA" id="ARBA00022989"/>
    </source>
</evidence>
<dbReference type="HAMAP" id="MF_02078">
    <property type="entry name" value="MurJ_MviN"/>
    <property type="match status" value="1"/>
</dbReference>
<dbReference type="PANTHER" id="PTHR47019">
    <property type="entry name" value="LIPID II FLIPPASE MURJ"/>
    <property type="match status" value="1"/>
</dbReference>
<keyword evidence="5 10" id="KW-0573">Peptidoglycan synthesis</keyword>
<name>A0ABP9DY04_9GAMM</name>
<evidence type="ECO:0000256" key="4">
    <source>
        <dbReference type="ARBA" id="ARBA00022960"/>
    </source>
</evidence>
<feature type="transmembrane region" description="Helical" evidence="10">
    <location>
        <begin position="52"/>
        <end position="70"/>
    </location>
</feature>
<feature type="transmembrane region" description="Helical" evidence="10">
    <location>
        <begin position="439"/>
        <end position="457"/>
    </location>
</feature>
<evidence type="ECO:0000313" key="14">
    <source>
        <dbReference type="Proteomes" id="UP001501323"/>
    </source>
</evidence>
<dbReference type="CDD" id="cd13123">
    <property type="entry name" value="MATE_MurJ_like"/>
    <property type="match status" value="1"/>
</dbReference>
<feature type="transmembrane region" description="Helical" evidence="10">
    <location>
        <begin position="335"/>
        <end position="355"/>
    </location>
</feature>
<keyword evidence="6 10" id="KW-1133">Transmembrane helix</keyword>
<dbReference type="PRINTS" id="PR01806">
    <property type="entry name" value="VIRFACTRMVIN"/>
</dbReference>
<reference evidence="14" key="1">
    <citation type="journal article" date="2019" name="Int. J. Syst. Evol. Microbiol.">
        <title>The Global Catalogue of Microorganisms (GCM) 10K type strain sequencing project: providing services to taxonomists for standard genome sequencing and annotation.</title>
        <authorList>
            <consortium name="The Broad Institute Genomics Platform"/>
            <consortium name="The Broad Institute Genome Sequencing Center for Infectious Disease"/>
            <person name="Wu L."/>
            <person name="Ma J."/>
        </authorList>
    </citation>
    <scope>NUCLEOTIDE SEQUENCE [LARGE SCALE GENOMIC DNA]</scope>
    <source>
        <strain evidence="14">JCM 18392</strain>
    </source>
</reference>
<comment type="pathway">
    <text evidence="10">Cell wall biogenesis; peptidoglycan biosynthesis.</text>
</comment>
<feature type="transmembrane region" description="Helical" evidence="10">
    <location>
        <begin position="258"/>
        <end position="284"/>
    </location>
</feature>
<evidence type="ECO:0000313" key="13">
    <source>
        <dbReference type="EMBL" id="GAA4863504.1"/>
    </source>
</evidence>
<dbReference type="Pfam" id="PF03023">
    <property type="entry name" value="MurJ"/>
    <property type="match status" value="1"/>
</dbReference>
<dbReference type="EMBL" id="BAABJY010000002">
    <property type="protein sequence ID" value="GAA4863504.1"/>
    <property type="molecule type" value="Genomic_DNA"/>
</dbReference>
<keyword evidence="7 10" id="KW-0472">Membrane</keyword>
<evidence type="ECO:0000256" key="9">
    <source>
        <dbReference type="ARBA" id="ARBA00061532"/>
    </source>
</evidence>
<feature type="transmembrane region" description="Helical" evidence="10">
    <location>
        <begin position="296"/>
        <end position="314"/>
    </location>
</feature>
<feature type="transmembrane region" description="Helical" evidence="10">
    <location>
        <begin position="161"/>
        <end position="179"/>
    </location>
</feature>
<protein>
    <recommendedName>
        <fullName evidence="10">Probable lipid II flippase MurJ</fullName>
    </recommendedName>
</protein>
<keyword evidence="4 10" id="KW-0133">Cell shape</keyword>
<comment type="caution">
    <text evidence="13">The sequence shown here is derived from an EMBL/GenBank/DDBJ whole genome shotgun (WGS) entry which is preliminary data.</text>
</comment>
<dbReference type="PIRSF" id="PIRSF002869">
    <property type="entry name" value="MviN"/>
    <property type="match status" value="1"/>
</dbReference>
<feature type="transmembrane region" description="Helical" evidence="10">
    <location>
        <begin position="413"/>
        <end position="433"/>
    </location>
</feature>
<dbReference type="InterPro" id="IPR051050">
    <property type="entry name" value="Lipid_II_flippase_MurJ/MviN"/>
</dbReference>
<feature type="transmembrane region" description="Helical" evidence="10">
    <location>
        <begin position="477"/>
        <end position="499"/>
    </location>
</feature>
<evidence type="ECO:0000256" key="2">
    <source>
        <dbReference type="ARBA" id="ARBA00022475"/>
    </source>
</evidence>
<accession>A0ABP9DY04</accession>
<feature type="region of interest" description="Disordered" evidence="12">
    <location>
        <begin position="1"/>
        <end position="24"/>
    </location>
</feature>
<evidence type="ECO:0000256" key="8">
    <source>
        <dbReference type="ARBA" id="ARBA00060041"/>
    </source>
</evidence>
<keyword evidence="10 11" id="KW-0813">Transport</keyword>
<evidence type="ECO:0000256" key="10">
    <source>
        <dbReference type="HAMAP-Rule" id="MF_02078"/>
    </source>
</evidence>
<comment type="function">
    <text evidence="8 10 11">Involved in peptidoglycan biosynthesis. Transports lipid-linked peptidoglycan precursors from the inner to the outer leaflet of the cytoplasmic membrane.</text>
</comment>
<evidence type="ECO:0000256" key="3">
    <source>
        <dbReference type="ARBA" id="ARBA00022692"/>
    </source>
</evidence>